<accession>A0ABR3XR58</accession>
<evidence type="ECO:0000313" key="1">
    <source>
        <dbReference type="EMBL" id="KAL1878469.1"/>
    </source>
</evidence>
<proteinExistence type="predicted"/>
<keyword evidence="2" id="KW-1185">Reference proteome</keyword>
<dbReference type="EMBL" id="JAVDPF010000012">
    <property type="protein sequence ID" value="KAL1878469.1"/>
    <property type="molecule type" value="Genomic_DNA"/>
</dbReference>
<comment type="caution">
    <text evidence="1">The sequence shown here is derived from an EMBL/GenBank/DDBJ whole genome shotgun (WGS) entry which is preliminary data.</text>
</comment>
<evidence type="ECO:0000313" key="2">
    <source>
        <dbReference type="Proteomes" id="UP001583193"/>
    </source>
</evidence>
<name>A0ABR3XR58_9EURO</name>
<dbReference type="Proteomes" id="UP001583193">
    <property type="component" value="Unassembled WGS sequence"/>
</dbReference>
<sequence>MAVARQVSDWAIKSKENTQIFRKALQGGIDGFYDFCINSEEVKAGLTMDDIRRLHLSRFSIINPFADQIDKMAGDQWYREPRFWNGGVSEPATLYTDSNRAAFQIIIYGELFGSSMDAFLEPDKQLPYIDLDTRLDYFKYCVPDVMCSSYAGMEVLNVGPYADRAALSVEDQVALRHIFTCRRWRRMWSRGTQKIGERFPGDLAWPYGTDDGDEPWRLKIYRDALQIQGLEGMQIVTLPADKISKNYVERVMKMRQQILSLPGPLPLRRIGTRLQAPVSEAPDPGQEVYVCMASYWPGT</sequence>
<gene>
    <name evidence="1" type="ORF">Plec18167_004543</name>
</gene>
<protein>
    <submittedName>
        <fullName evidence="1">Uncharacterized protein</fullName>
    </submittedName>
</protein>
<organism evidence="1 2">
    <name type="scientific">Paecilomyces lecythidis</name>
    <dbReference type="NCBI Taxonomy" id="3004212"/>
    <lineage>
        <taxon>Eukaryota</taxon>
        <taxon>Fungi</taxon>
        <taxon>Dikarya</taxon>
        <taxon>Ascomycota</taxon>
        <taxon>Pezizomycotina</taxon>
        <taxon>Eurotiomycetes</taxon>
        <taxon>Eurotiomycetidae</taxon>
        <taxon>Eurotiales</taxon>
        <taxon>Thermoascaceae</taxon>
        <taxon>Paecilomyces</taxon>
    </lineage>
</organism>
<reference evidence="1 2" key="1">
    <citation type="journal article" date="2024" name="IMA Fungus">
        <title>IMA Genome - F19 : A genome assembly and annotation guide to empower mycologists, including annotated draft genome sequences of Ceratocystis pirilliformis, Diaporthe australafricana, Fusarium ophioides, Paecilomyces lecythidis, and Sporothrix stenoceras.</title>
        <authorList>
            <person name="Aylward J."/>
            <person name="Wilson A.M."/>
            <person name="Visagie C.M."/>
            <person name="Spraker J."/>
            <person name="Barnes I."/>
            <person name="Buitendag C."/>
            <person name="Ceriani C."/>
            <person name="Del Mar Angel L."/>
            <person name="du Plessis D."/>
            <person name="Fuchs T."/>
            <person name="Gasser K."/>
            <person name="Kramer D."/>
            <person name="Li W."/>
            <person name="Munsamy K."/>
            <person name="Piso A."/>
            <person name="Price J.L."/>
            <person name="Sonnekus B."/>
            <person name="Thomas C."/>
            <person name="van der Nest A."/>
            <person name="van Dijk A."/>
            <person name="van Heerden A."/>
            <person name="van Vuuren N."/>
            <person name="Yilmaz N."/>
            <person name="Duong T.A."/>
            <person name="van der Merwe N.A."/>
            <person name="Wingfield M.J."/>
            <person name="Wingfield B.D."/>
        </authorList>
    </citation>
    <scope>NUCLEOTIDE SEQUENCE [LARGE SCALE GENOMIC DNA]</scope>
    <source>
        <strain evidence="1 2">CMW 18167</strain>
    </source>
</reference>